<proteinExistence type="predicted"/>
<feature type="signal peptide" evidence="1">
    <location>
        <begin position="1"/>
        <end position="34"/>
    </location>
</feature>
<evidence type="ECO:0000256" key="1">
    <source>
        <dbReference type="SAM" id="SignalP"/>
    </source>
</evidence>
<accession>A0ABW8KSW6</accession>
<gene>
    <name evidence="2" type="ORF">ACI2JU_03065</name>
</gene>
<dbReference type="EMBL" id="JBJDOT010000003">
    <property type="protein sequence ID" value="MFK3862852.1"/>
    <property type="molecule type" value="Genomic_DNA"/>
</dbReference>
<organism evidence="2 3">
    <name type="scientific">Pseudoalteromonas rhizosphaerae</name>
    <dbReference type="NCBI Taxonomy" id="2518973"/>
    <lineage>
        <taxon>Bacteria</taxon>
        <taxon>Pseudomonadati</taxon>
        <taxon>Pseudomonadota</taxon>
        <taxon>Gammaproteobacteria</taxon>
        <taxon>Alteromonadales</taxon>
        <taxon>Pseudoalteromonadaceae</taxon>
        <taxon>Pseudoalteromonas</taxon>
    </lineage>
</organism>
<reference evidence="2 3" key="1">
    <citation type="submission" date="2024-11" db="EMBL/GenBank/DDBJ databases">
        <title>The Natural Products Discovery Center: Release of the First 8490 Sequenced Strains for Exploring Actinobacteria Biosynthetic Diversity.</title>
        <authorList>
            <person name="Kalkreuter E."/>
            <person name="Kautsar S.A."/>
            <person name="Yang D."/>
            <person name="Bader C.D."/>
            <person name="Teijaro C.N."/>
            <person name="Fluegel L."/>
            <person name="Davis C.M."/>
            <person name="Simpson J.R."/>
            <person name="Lauterbach L."/>
            <person name="Steele A.D."/>
            <person name="Gui C."/>
            <person name="Meng S."/>
            <person name="Li G."/>
            <person name="Viehrig K."/>
            <person name="Ye F."/>
            <person name="Su P."/>
            <person name="Kiefer A.F."/>
            <person name="Nichols A."/>
            <person name="Cepeda A.J."/>
            <person name="Yan W."/>
            <person name="Fan B."/>
            <person name="Jiang Y."/>
            <person name="Adhikari A."/>
            <person name="Zheng C.-J."/>
            <person name="Schuster L."/>
            <person name="Cowan T.M."/>
            <person name="Smanski M.J."/>
            <person name="Chevrette M.G."/>
            <person name="De Carvalho L.P.S."/>
            <person name="Shen B."/>
        </authorList>
    </citation>
    <scope>NUCLEOTIDE SEQUENCE [LARGE SCALE GENOMIC DNA]</scope>
    <source>
        <strain evidence="2 3">NPDC078403</strain>
    </source>
</reference>
<evidence type="ECO:0008006" key="4">
    <source>
        <dbReference type="Google" id="ProtNLM"/>
    </source>
</evidence>
<dbReference type="PANTHER" id="PTHR34094">
    <property type="match status" value="1"/>
</dbReference>
<dbReference type="Proteomes" id="UP001620262">
    <property type="component" value="Unassembled WGS sequence"/>
</dbReference>
<feature type="chain" id="PRO_5047385413" description="Adhesin domain-containing protein" evidence="1">
    <location>
        <begin position="35"/>
        <end position="296"/>
    </location>
</feature>
<keyword evidence="1" id="KW-0732">Signal</keyword>
<comment type="caution">
    <text evidence="2">The sequence shown here is derived from an EMBL/GenBank/DDBJ whole genome shotgun (WGS) entry which is preliminary data.</text>
</comment>
<keyword evidence="3" id="KW-1185">Reference proteome</keyword>
<dbReference type="RefSeq" id="WP_404674710.1">
    <property type="nucleotide sequence ID" value="NZ_JBJDOT010000003.1"/>
</dbReference>
<dbReference type="PANTHER" id="PTHR34094:SF1">
    <property type="entry name" value="PROTEIN FAM185A"/>
    <property type="match status" value="1"/>
</dbReference>
<name>A0ABW8KSW6_9GAMM</name>
<sequence>MTNKPLSLLAKALPIATSLLFLSGCIVHVSTSSANIQQQQQRSISASQLKQLSINAEAGSLKVIGSTTATNISVDATIYTAKSDDPYILTLEQKGDKAVLIAKNYSSSGIVVYQGNSPSIDLVITVPSSFNLEIDDDSGDIDIAGVLGNIIIDDDSGSIRIDQGHHVTIDDDSGDIDLQNITGNVEISDDSGSITARNVAGNMTIEDDSGDITLTNITGSVDIDDNSGSINAKTLGSYITIEGESGDIYVEHVNGLVTIEDGSGSIHVNDSKGLTIIDAGSGDLSIDNINGPVKLN</sequence>
<dbReference type="PROSITE" id="PS51257">
    <property type="entry name" value="PROKAR_LIPOPROTEIN"/>
    <property type="match status" value="1"/>
</dbReference>
<protein>
    <recommendedName>
        <fullName evidence="4">Adhesin domain-containing protein</fullName>
    </recommendedName>
</protein>
<evidence type="ECO:0000313" key="3">
    <source>
        <dbReference type="Proteomes" id="UP001620262"/>
    </source>
</evidence>
<evidence type="ECO:0000313" key="2">
    <source>
        <dbReference type="EMBL" id="MFK3862852.1"/>
    </source>
</evidence>